<protein>
    <recommendedName>
        <fullName evidence="1">DUF6598 domain-containing protein</fullName>
    </recommendedName>
</protein>
<dbReference type="Pfam" id="PF20241">
    <property type="entry name" value="DUF6598"/>
    <property type="match status" value="1"/>
</dbReference>
<reference evidence="2" key="1">
    <citation type="submission" date="2015-06" db="UniProtKB">
        <authorList>
            <consortium name="EnsemblPlants"/>
        </authorList>
    </citation>
    <scope>IDENTIFICATION</scope>
</reference>
<evidence type="ECO:0000313" key="2">
    <source>
        <dbReference type="EnsemblPlants" id="EMT24837"/>
    </source>
</evidence>
<evidence type="ECO:0000259" key="1">
    <source>
        <dbReference type="Pfam" id="PF20241"/>
    </source>
</evidence>
<dbReference type="AlphaFoldDB" id="M8CCI9"/>
<organism evidence="2">
    <name type="scientific">Aegilops tauschii</name>
    <name type="common">Tausch's goatgrass</name>
    <name type="synonym">Aegilops squarrosa</name>
    <dbReference type="NCBI Taxonomy" id="37682"/>
    <lineage>
        <taxon>Eukaryota</taxon>
        <taxon>Viridiplantae</taxon>
        <taxon>Streptophyta</taxon>
        <taxon>Embryophyta</taxon>
        <taxon>Tracheophyta</taxon>
        <taxon>Spermatophyta</taxon>
        <taxon>Magnoliopsida</taxon>
        <taxon>Liliopsida</taxon>
        <taxon>Poales</taxon>
        <taxon>Poaceae</taxon>
        <taxon>BOP clade</taxon>
        <taxon>Pooideae</taxon>
        <taxon>Triticodae</taxon>
        <taxon>Triticeae</taxon>
        <taxon>Triticinae</taxon>
        <taxon>Aegilops</taxon>
    </lineage>
</organism>
<feature type="domain" description="DUF6598" evidence="1">
    <location>
        <begin position="60"/>
        <end position="252"/>
    </location>
</feature>
<dbReference type="PANTHER" id="PTHR33065">
    <property type="entry name" value="OS07G0486400 PROTEIN"/>
    <property type="match status" value="1"/>
</dbReference>
<name>M8CCI9_AEGTA</name>
<dbReference type="EnsemblPlants" id="EMT24837">
    <property type="protein sequence ID" value="EMT24837"/>
    <property type="gene ID" value="F775_14515"/>
</dbReference>
<accession>M8CCI9</accession>
<dbReference type="InterPro" id="IPR046533">
    <property type="entry name" value="DUF6598"/>
</dbReference>
<sequence length="260" mass="28836">MAWHESLHAYHEQRDRQIQHAFQEMAAGRCPQLQLAQGPPAQPRLLTFEEFVAQNAGPSPDPYLSLIGLTRVVFLSSASDTLRFEVVLKVKGTNESEDKDFSFFTRKYRRPGTNHSCVINLVGTSRLSKLEWTFGYLVKSVEATINIQVIHGSWPNGCQGIFTASTVGLDDMKVLLLCLQNDKLPVTVDGMINLSRHVVSVEIEGGLKILVATENAEGKQVSAQDEIVFTPREAGRSCAILKVCSCVMKVVVAWSVVSWF</sequence>
<proteinExistence type="predicted"/>
<dbReference type="PANTHER" id="PTHR33065:SF111">
    <property type="entry name" value="DUF6598 DOMAIN-CONTAINING PROTEIN"/>
    <property type="match status" value="1"/>
</dbReference>